<organism evidence="2 3">
    <name type="scientific">Qipengyuania atrilutea</name>
    <dbReference type="NCBI Taxonomy" id="2744473"/>
    <lineage>
        <taxon>Bacteria</taxon>
        <taxon>Pseudomonadati</taxon>
        <taxon>Pseudomonadota</taxon>
        <taxon>Alphaproteobacteria</taxon>
        <taxon>Sphingomonadales</taxon>
        <taxon>Erythrobacteraceae</taxon>
        <taxon>Qipengyuania</taxon>
    </lineage>
</organism>
<dbReference type="Pfam" id="PF01037">
    <property type="entry name" value="AsnC_trans_reg"/>
    <property type="match status" value="1"/>
</dbReference>
<dbReference type="EMBL" id="JABWGV010000002">
    <property type="protein sequence ID" value="NVD44772.1"/>
    <property type="molecule type" value="Genomic_DNA"/>
</dbReference>
<dbReference type="SMART" id="SM00850">
    <property type="entry name" value="LytTR"/>
    <property type="match status" value="1"/>
</dbReference>
<dbReference type="InterPro" id="IPR011008">
    <property type="entry name" value="Dimeric_a/b-barrel"/>
</dbReference>
<dbReference type="SUPFAM" id="SSF54909">
    <property type="entry name" value="Dimeric alpha+beta barrel"/>
    <property type="match status" value="1"/>
</dbReference>
<comment type="caution">
    <text evidence="2">The sequence shown here is derived from an EMBL/GenBank/DDBJ whole genome shotgun (WGS) entry which is preliminary data.</text>
</comment>
<dbReference type="InterPro" id="IPR019887">
    <property type="entry name" value="Tscrpt_reg_AsnC/Lrp_C"/>
</dbReference>
<dbReference type="Proteomes" id="UP000561438">
    <property type="component" value="Unassembled WGS sequence"/>
</dbReference>
<name>A0A850H3J4_9SPHN</name>
<keyword evidence="3" id="KW-1185">Reference proteome</keyword>
<feature type="domain" description="HTH LytTR-type" evidence="1">
    <location>
        <begin position="98"/>
        <end position="201"/>
    </location>
</feature>
<dbReference type="InterPro" id="IPR007492">
    <property type="entry name" value="LytTR_DNA-bd_dom"/>
</dbReference>
<dbReference type="GO" id="GO:0003677">
    <property type="term" value="F:DNA binding"/>
    <property type="evidence" value="ECO:0007669"/>
    <property type="project" value="UniProtKB-KW"/>
</dbReference>
<evidence type="ECO:0000259" key="1">
    <source>
        <dbReference type="PROSITE" id="PS50930"/>
    </source>
</evidence>
<evidence type="ECO:0000313" key="3">
    <source>
        <dbReference type="Proteomes" id="UP000561438"/>
    </source>
</evidence>
<reference evidence="2 3" key="1">
    <citation type="submission" date="2020-06" db="EMBL/GenBank/DDBJ databases">
        <title>Altererythrobacter sp. HHU K3-1.</title>
        <authorList>
            <person name="Zhang D."/>
            <person name="Xue H."/>
        </authorList>
    </citation>
    <scope>NUCLEOTIDE SEQUENCE [LARGE SCALE GENOMIC DNA]</scope>
    <source>
        <strain evidence="2 3">HHU K3-1</strain>
    </source>
</reference>
<keyword evidence="2" id="KW-0238">DNA-binding</keyword>
<dbReference type="AlphaFoldDB" id="A0A850H3J4"/>
<accession>A0A850H3J4</accession>
<dbReference type="RefSeq" id="WP_176267071.1">
    <property type="nucleotide sequence ID" value="NZ_JABWGV010000002.1"/>
</dbReference>
<gene>
    <name evidence="2" type="ORF">HUV48_07025</name>
</gene>
<dbReference type="PROSITE" id="PS50930">
    <property type="entry name" value="HTH_LYTTR"/>
    <property type="match status" value="1"/>
</dbReference>
<dbReference type="Gene3D" id="2.40.50.1020">
    <property type="entry name" value="LytTr DNA-binding domain"/>
    <property type="match status" value="1"/>
</dbReference>
<sequence length="213" mass="24549">MMTPQRVRVIICLSFDCRAEPAEVDSFKSTLLADPKVRHAVEVSGAYDFMAEAVLSSMSAYQDFVQSLSEPLAKLVTRHEESFICKRFVRHRVEDTAIWVPAPQGYKRVDTRDIDKVSAEGDYMRIYSRGDSWLVHATMRSLEHRLNPDHFIRLNRSVIVRLSFIDFFVHEGRRWLVQLCDGTCERVSRTHVAQVCSALRFTSSIRERASPKP</sequence>
<proteinExistence type="predicted"/>
<dbReference type="Pfam" id="PF04397">
    <property type="entry name" value="LytTR"/>
    <property type="match status" value="1"/>
</dbReference>
<evidence type="ECO:0000313" key="2">
    <source>
        <dbReference type="EMBL" id="NVD44772.1"/>
    </source>
</evidence>
<protein>
    <submittedName>
        <fullName evidence="2">LytTR family transcriptional regulator DNA-binding domain-containing protein</fullName>
    </submittedName>
</protein>
<dbReference type="Gene3D" id="3.30.70.920">
    <property type="match status" value="1"/>
</dbReference>